<feature type="region of interest" description="Disordered" evidence="4">
    <location>
        <begin position="120"/>
        <end position="152"/>
    </location>
</feature>
<dbReference type="InterPro" id="IPR002048">
    <property type="entry name" value="EF_hand_dom"/>
</dbReference>
<comment type="similarity">
    <text evidence="1">Belongs to the parvalbumin family.</text>
</comment>
<comment type="caution">
    <text evidence="7">The sequence shown here is derived from an EMBL/GenBank/DDBJ whole genome shotgun (WGS) entry which is preliminary data.</text>
</comment>
<dbReference type="OrthoDB" id="5911406at2759"/>
<dbReference type="PROSITE" id="PS00018">
    <property type="entry name" value="EF_HAND_1"/>
    <property type="match status" value="3"/>
</dbReference>
<feature type="chain" id="PRO_5027817119" description="EF-hand domain-containing protein" evidence="5">
    <location>
        <begin position="23"/>
        <end position="905"/>
    </location>
</feature>
<dbReference type="PROSITE" id="PS50222">
    <property type="entry name" value="EF_HAND_2"/>
    <property type="match status" value="6"/>
</dbReference>
<accession>A0A6V7VWK6</accession>
<keyword evidence="3" id="KW-0106">Calcium</keyword>
<feature type="domain" description="EF-hand" evidence="6">
    <location>
        <begin position="193"/>
        <end position="228"/>
    </location>
</feature>
<feature type="domain" description="EF-hand" evidence="6">
    <location>
        <begin position="83"/>
        <end position="118"/>
    </location>
</feature>
<dbReference type="Proteomes" id="UP000580250">
    <property type="component" value="Unassembled WGS sequence"/>
</dbReference>
<dbReference type="EMBL" id="CAJEWN010000341">
    <property type="protein sequence ID" value="CAD2179330.1"/>
    <property type="molecule type" value="Genomic_DNA"/>
</dbReference>
<protein>
    <recommendedName>
        <fullName evidence="6">EF-hand domain-containing protein</fullName>
    </recommendedName>
</protein>
<dbReference type="PANTHER" id="PTHR11653">
    <property type="entry name" value="PARVALBUMIN ALPHA"/>
    <property type="match status" value="1"/>
</dbReference>
<feature type="compositionally biased region" description="Basic and acidic residues" evidence="4">
    <location>
        <begin position="751"/>
        <end position="795"/>
    </location>
</feature>
<feature type="compositionally biased region" description="Basic and acidic residues" evidence="4">
    <location>
        <begin position="689"/>
        <end position="731"/>
    </location>
</feature>
<feature type="compositionally biased region" description="Basic and acidic residues" evidence="4">
    <location>
        <begin position="520"/>
        <end position="550"/>
    </location>
</feature>
<dbReference type="Pfam" id="PF13202">
    <property type="entry name" value="EF-hand_5"/>
    <property type="match status" value="4"/>
</dbReference>
<dbReference type="SMART" id="SM00054">
    <property type="entry name" value="EFh"/>
    <property type="match status" value="6"/>
</dbReference>
<feature type="region of interest" description="Disordered" evidence="4">
    <location>
        <begin position="831"/>
        <end position="905"/>
    </location>
</feature>
<feature type="compositionally biased region" description="Basic and acidic residues" evidence="4">
    <location>
        <begin position="657"/>
        <end position="679"/>
    </location>
</feature>
<feature type="compositionally biased region" description="Basic and acidic residues" evidence="4">
    <location>
        <begin position="382"/>
        <end position="424"/>
    </location>
</feature>
<dbReference type="AlphaFoldDB" id="A0A6V7VWK6"/>
<keyword evidence="2" id="KW-0479">Metal-binding</keyword>
<proteinExistence type="inferred from homology"/>
<feature type="compositionally biased region" description="Polar residues" evidence="4">
    <location>
        <begin position="505"/>
        <end position="519"/>
    </location>
</feature>
<feature type="compositionally biased region" description="Basic and acidic residues" evidence="4">
    <location>
        <begin position="131"/>
        <end position="149"/>
    </location>
</feature>
<feature type="compositionally biased region" description="Acidic residues" evidence="4">
    <location>
        <begin position="121"/>
        <end position="130"/>
    </location>
</feature>
<feature type="domain" description="EF-hand" evidence="6">
    <location>
        <begin position="266"/>
        <end position="297"/>
    </location>
</feature>
<evidence type="ECO:0000259" key="6">
    <source>
        <dbReference type="PROSITE" id="PS50222"/>
    </source>
</evidence>
<evidence type="ECO:0000256" key="2">
    <source>
        <dbReference type="ARBA" id="ARBA00022723"/>
    </source>
</evidence>
<feature type="compositionally biased region" description="Basic and acidic residues" evidence="4">
    <location>
        <begin position="848"/>
        <end position="861"/>
    </location>
</feature>
<feature type="compositionally biased region" description="Basic and acidic residues" evidence="4">
    <location>
        <begin position="446"/>
        <end position="504"/>
    </location>
</feature>
<feature type="region of interest" description="Disordered" evidence="4">
    <location>
        <begin position="340"/>
        <end position="819"/>
    </location>
</feature>
<evidence type="ECO:0000256" key="4">
    <source>
        <dbReference type="SAM" id="MobiDB-lite"/>
    </source>
</evidence>
<feature type="domain" description="EF-hand" evidence="6">
    <location>
        <begin position="152"/>
        <end position="187"/>
    </location>
</feature>
<sequence>MIKHIVTTAKAVVLICLTLTEGRVIWPVREQSEVSPSYYGGKTAKNPFELFKIIDVDDDGQLGLEEAADWFSQLKNQTKDDTLGDVEFRMLFKEADANSDGFIQFEELDKALKLAFKNEFESDESDEEDEHKDVEERKDSHVSEMKPSSDESAISKPTKLFEIIDSDNDGKITFVEASEWFSKMKNQSMDFTSDDKEFRNLFKATDKNSDGFIQPEELIYVEVLARALAANFLPNKNSIQAIAMEQAPAIETPQNQPKELTPLYYDVKKLFKIIDVNMDAKISFEEAADWFSKVKNETKSDALGDLEFNLLFTEADKNHDGFIEFEEMDNALKLVFENDTGESNEDDSDAEENVSDSKEAVSDTKKVSDNKETVSDTEENVSDNKENVSDKKENVSDNKENEDVYDNKESVSDNKDKVSDKNETVSEGNVSDNKENVSDNKQPVSDNKDNVSDNKENVSDTKNITESKENVSDDKETESDSKENVSDNKENIIDSKDSISDNKDGVSTNDNVSSVAKSVQESKEKIATENLNTDDKIERKENDELKEKSTTDVNKNTDSIVKENASVEKDNLNTPTISKEKDVNDTVPLNAAADNIENATNNEPVKEDKSKENAIENINKDTVVVNEVKEDGEIHDNDKDSTEKSKDNASAIEDDGDKTVEVVKSTEKNNAEEIQKNEDNASTIEDDGDKTVEVKESIEKASDEEIHKDNSSSKEKEGVTDAKETTEKDNVESTTSDNVLATDKATENGPNDDKSVGKDLNEEIAEKNVADKSENKEKADSVVDGTDGKNKDENKGNAIHDSSSTSKNSGSAEGKEDDSLMINIWLISEDKENIAETKENASNSVNETDYKKEDEKNDNAIHDSSSMFKDFGSAEEDKENDADTKENASNDDAVLENGKKDEVSN</sequence>
<reference evidence="7 8" key="1">
    <citation type="submission" date="2020-08" db="EMBL/GenBank/DDBJ databases">
        <authorList>
            <person name="Koutsovoulos G."/>
            <person name="Danchin GJ E."/>
        </authorList>
    </citation>
    <scope>NUCLEOTIDE SEQUENCE [LARGE SCALE GENOMIC DNA]</scope>
</reference>
<dbReference type="CDD" id="cd00051">
    <property type="entry name" value="EFh"/>
    <property type="match status" value="2"/>
</dbReference>
<dbReference type="GO" id="GO:0005509">
    <property type="term" value="F:calcium ion binding"/>
    <property type="evidence" value="ECO:0007669"/>
    <property type="project" value="InterPro"/>
</dbReference>
<name>A0A6V7VWK6_MELEN</name>
<feature type="signal peptide" evidence="5">
    <location>
        <begin position="1"/>
        <end position="22"/>
    </location>
</feature>
<gene>
    <name evidence="7" type="ORF">MENT_LOCUS31327</name>
</gene>
<dbReference type="PANTHER" id="PTHR11653:SF10">
    <property type="entry name" value="EF-HAND DOMAIN-CONTAINING PROTEIN"/>
    <property type="match status" value="1"/>
</dbReference>
<evidence type="ECO:0000313" key="7">
    <source>
        <dbReference type="EMBL" id="CAD2179330.1"/>
    </source>
</evidence>
<feature type="domain" description="EF-hand" evidence="6">
    <location>
        <begin position="42"/>
        <end position="77"/>
    </location>
</feature>
<keyword evidence="5" id="KW-0732">Signal</keyword>
<evidence type="ECO:0000313" key="8">
    <source>
        <dbReference type="Proteomes" id="UP000580250"/>
    </source>
</evidence>
<evidence type="ECO:0000256" key="3">
    <source>
        <dbReference type="ARBA" id="ARBA00022837"/>
    </source>
</evidence>
<feature type="compositionally biased region" description="Basic and acidic residues" evidence="4">
    <location>
        <begin position="627"/>
        <end position="647"/>
    </location>
</feature>
<evidence type="ECO:0000256" key="5">
    <source>
        <dbReference type="SAM" id="SignalP"/>
    </source>
</evidence>
<dbReference type="InterPro" id="IPR011992">
    <property type="entry name" value="EF-hand-dom_pair"/>
</dbReference>
<feature type="domain" description="EF-hand" evidence="6">
    <location>
        <begin position="303"/>
        <end position="338"/>
    </location>
</feature>
<organism evidence="7 8">
    <name type="scientific">Meloidogyne enterolobii</name>
    <name type="common">Root-knot nematode worm</name>
    <name type="synonym">Meloidogyne mayaguensis</name>
    <dbReference type="NCBI Taxonomy" id="390850"/>
    <lineage>
        <taxon>Eukaryota</taxon>
        <taxon>Metazoa</taxon>
        <taxon>Ecdysozoa</taxon>
        <taxon>Nematoda</taxon>
        <taxon>Chromadorea</taxon>
        <taxon>Rhabditida</taxon>
        <taxon>Tylenchina</taxon>
        <taxon>Tylenchomorpha</taxon>
        <taxon>Tylenchoidea</taxon>
        <taxon>Meloidogynidae</taxon>
        <taxon>Meloidogyninae</taxon>
        <taxon>Meloidogyne</taxon>
    </lineage>
</organism>
<feature type="compositionally biased region" description="Basic and acidic residues" evidence="4">
    <location>
        <begin position="604"/>
        <end position="614"/>
    </location>
</feature>
<evidence type="ECO:0000256" key="1">
    <source>
        <dbReference type="ARBA" id="ARBA00009753"/>
    </source>
</evidence>
<dbReference type="InterPro" id="IPR008080">
    <property type="entry name" value="Parvalbumin"/>
</dbReference>
<feature type="compositionally biased region" description="Polar residues" evidence="4">
    <location>
        <begin position="800"/>
        <end position="811"/>
    </location>
</feature>
<feature type="compositionally biased region" description="Acidic residues" evidence="4">
    <location>
        <begin position="340"/>
        <end position="354"/>
    </location>
</feature>
<feature type="compositionally biased region" description="Basic and acidic residues" evidence="4">
    <location>
        <begin position="355"/>
        <end position="374"/>
    </location>
</feature>
<dbReference type="InterPro" id="IPR018247">
    <property type="entry name" value="EF_Hand_1_Ca_BS"/>
</dbReference>
<dbReference type="Gene3D" id="1.10.238.10">
    <property type="entry name" value="EF-hand"/>
    <property type="match status" value="3"/>
</dbReference>
<dbReference type="SUPFAM" id="SSF47473">
    <property type="entry name" value="EF-hand"/>
    <property type="match status" value="2"/>
</dbReference>